<dbReference type="PANTHER" id="PTHR21439">
    <property type="entry name" value="OXIDORED-NITRO DOMAIN-CONTAINING PROTEIN"/>
    <property type="match status" value="1"/>
</dbReference>
<dbReference type="InterPro" id="IPR019332">
    <property type="entry name" value="OSCP1"/>
</dbReference>
<dbReference type="GO" id="GO:0005886">
    <property type="term" value="C:plasma membrane"/>
    <property type="evidence" value="ECO:0007669"/>
    <property type="project" value="TreeGrafter"/>
</dbReference>
<evidence type="ECO:0000313" key="2">
    <source>
        <dbReference type="Proteomes" id="UP000472260"/>
    </source>
</evidence>
<dbReference type="Proteomes" id="UP000472260">
    <property type="component" value="Unassembled WGS sequence"/>
</dbReference>
<dbReference type="PANTHER" id="PTHR21439:SF0">
    <property type="entry name" value="PROTEIN OSCP1"/>
    <property type="match status" value="1"/>
</dbReference>
<reference evidence="1" key="2">
    <citation type="submission" date="2025-09" db="UniProtKB">
        <authorList>
            <consortium name="Ensembl"/>
        </authorList>
    </citation>
    <scope>IDENTIFICATION</scope>
</reference>
<dbReference type="Ensembl" id="ENSSANT00000029224.1">
    <property type="protein sequence ID" value="ENSSANP00000027462.1"/>
    <property type="gene ID" value="ENSSANG00000014073.1"/>
</dbReference>
<dbReference type="GO" id="GO:0005737">
    <property type="term" value="C:cytoplasm"/>
    <property type="evidence" value="ECO:0007669"/>
    <property type="project" value="TreeGrafter"/>
</dbReference>
<evidence type="ECO:0000313" key="1">
    <source>
        <dbReference type="Ensembl" id="ENSSANP00000027462.1"/>
    </source>
</evidence>
<sequence>MRSLEGAFLNWNSLRRTAVMQSHFKCALRSPCTSLWDTANVMRTQMAPSARNEHSCTNTTPNPLATEELNLLAKLMGGMEMEKILNVDAGFKVNLLALDQEEEGIGISEETDQLASTELARIAGEFDEGGSLTEGPGNKGDDLLAMMDEL</sequence>
<proteinExistence type="predicted"/>
<accession>A0A671M3H1</accession>
<keyword evidence="2" id="KW-1185">Reference proteome</keyword>
<protein>
    <submittedName>
        <fullName evidence="1">Uncharacterized protein</fullName>
    </submittedName>
</protein>
<name>A0A671M3H1_9TELE</name>
<organism evidence="1 2">
    <name type="scientific">Sinocyclocheilus anshuiensis</name>
    <dbReference type="NCBI Taxonomy" id="1608454"/>
    <lineage>
        <taxon>Eukaryota</taxon>
        <taxon>Metazoa</taxon>
        <taxon>Chordata</taxon>
        <taxon>Craniata</taxon>
        <taxon>Vertebrata</taxon>
        <taxon>Euteleostomi</taxon>
        <taxon>Actinopterygii</taxon>
        <taxon>Neopterygii</taxon>
        <taxon>Teleostei</taxon>
        <taxon>Ostariophysi</taxon>
        <taxon>Cypriniformes</taxon>
        <taxon>Cyprinidae</taxon>
        <taxon>Cyprininae</taxon>
        <taxon>Sinocyclocheilus</taxon>
    </lineage>
</organism>
<dbReference type="AlphaFoldDB" id="A0A671M3H1"/>
<reference evidence="1" key="1">
    <citation type="submission" date="2025-08" db="UniProtKB">
        <authorList>
            <consortium name="Ensembl"/>
        </authorList>
    </citation>
    <scope>IDENTIFICATION</scope>
</reference>